<dbReference type="Proteomes" id="UP000501467">
    <property type="component" value="Chromosome"/>
</dbReference>
<dbReference type="SUPFAM" id="SSF63825">
    <property type="entry name" value="YWTD domain"/>
    <property type="match status" value="1"/>
</dbReference>
<gene>
    <name evidence="2" type="ORF">EE52_0210390</name>
    <name evidence="3" type="ORF">FOC69_16945</name>
</gene>
<dbReference type="EMBL" id="CP054003">
    <property type="protein sequence ID" value="QKH85953.1"/>
    <property type="molecule type" value="Genomic_DNA"/>
</dbReference>
<dbReference type="GeneID" id="99669435"/>
<reference evidence="2" key="2">
    <citation type="submission" date="2014-07" db="EMBL/GenBank/DDBJ databases">
        <title>Genetics and epidemiology of antimicrobial resistance in B. fragilis group.</title>
        <authorList>
            <person name="Sydenham T.V."/>
            <person name="Hasman H."/>
            <person name="Kemp M."/>
            <person name="Justesen U.S."/>
        </authorList>
    </citation>
    <scope>NUCLEOTIDE SEQUENCE [LARGE SCALE GENOMIC DNA]</scope>
    <source>
        <strain evidence="2">DCMOUH0018B</strain>
    </source>
</reference>
<dbReference type="PATRIC" id="fig|817.53.peg.2145"/>
<dbReference type="RefSeq" id="WP_005781916.1">
    <property type="nucleotide sequence ID" value="NZ_CAEUHN010000001.1"/>
</dbReference>
<dbReference type="Pfam" id="PF17170">
    <property type="entry name" value="DUF5128"/>
    <property type="match status" value="1"/>
</dbReference>
<evidence type="ECO:0000313" key="3">
    <source>
        <dbReference type="EMBL" id="QKH85953.1"/>
    </source>
</evidence>
<name>A0A0I9S9Y0_BACFG</name>
<dbReference type="InterPro" id="IPR011042">
    <property type="entry name" value="6-blade_b-propeller_TolB-like"/>
</dbReference>
<proteinExistence type="predicted"/>
<keyword evidence="1" id="KW-0732">Signal</keyword>
<organism evidence="2">
    <name type="scientific">Bacteroides fragilis</name>
    <dbReference type="NCBI Taxonomy" id="817"/>
    <lineage>
        <taxon>Bacteria</taxon>
        <taxon>Pseudomonadati</taxon>
        <taxon>Bacteroidota</taxon>
        <taxon>Bacteroidia</taxon>
        <taxon>Bacteroidales</taxon>
        <taxon>Bacteroidaceae</taxon>
        <taxon>Bacteroides</taxon>
    </lineage>
</organism>
<feature type="signal peptide" evidence="1">
    <location>
        <begin position="1"/>
        <end position="24"/>
    </location>
</feature>
<protein>
    <submittedName>
        <fullName evidence="3">6-bladed beta-propeller</fullName>
    </submittedName>
</protein>
<evidence type="ECO:0000313" key="2">
    <source>
        <dbReference type="EMBL" id="KFX74631.1"/>
    </source>
</evidence>
<dbReference type="EMBL" id="JMZZ02000108">
    <property type="protein sequence ID" value="KFX74631.1"/>
    <property type="molecule type" value="Genomic_DNA"/>
</dbReference>
<reference evidence="2" key="1">
    <citation type="book" date="2014" name="THE 24TH EUROPEAN CONGRESS OF CLINICAL MICROBIOLOGY AND INFECTIOUS DISEASES" publisher="ECCMID 2014" city="Barcelona, Spain">
        <title>Identification of resistance genes in three multidrug-resistant Bacteroides fragilis isolates by whole genome sequencing.</title>
        <editorList>
            <person name="Unknown"/>
            <person name="A."/>
        </editorList>
        <authorList>
            <person name="Sydenham T.V."/>
            <person name="Hasman H."/>
            <person name="Wang M."/>
            <person name="Soki J."/>
            <person name="Nagy E."/>
            <person name="Justesen U.S."/>
        </authorList>
    </citation>
    <scope>NUCLEOTIDE SEQUENCE</scope>
    <source>
        <strain evidence="2">DCMOUH0018B</strain>
    </source>
</reference>
<reference evidence="3 4" key="3">
    <citation type="submission" date="2020-05" db="EMBL/GenBank/DDBJ databases">
        <title>FDA dAtabase for Regulatory Grade micrObial Sequences (FDA-ARGOS): Supporting development and validation of Infectious Disease Dx tests.</title>
        <authorList>
            <person name="Bojja K."/>
            <person name="Kessler A."/>
            <person name="Tallon L."/>
            <person name="Sadzewicz L."/>
            <person name="Zhao X."/>
            <person name="Vavikolanu K."/>
            <person name="Mehta A."/>
            <person name="Aluvathingal J."/>
            <person name="Nadendla S."/>
            <person name="Myers T."/>
            <person name="Yan Y."/>
            <person name="Sichtig H."/>
        </authorList>
    </citation>
    <scope>NUCLEOTIDE SEQUENCE [LARGE SCALE GENOMIC DNA]</scope>
    <source>
        <strain evidence="3 4">FDAARGOS_763</strain>
    </source>
</reference>
<sequence>MKSFTFCILLAHVLAFPLFAQKNAAITLNLAKAITQSPKTVMLSELASDVRYFPLETTDNCLLGNECSIVYAGNSIIAGDAQTRSFYRFDKNGKFMNKIGQHGQGPEEYAVGLLFFTDPDNQKLYVQDFQDLICYDFNGKFIRRIPAPHLNMGTGAVSSGESILYCDNNYFIRKDNPQQLFLIDGNGKKLKSWKGYIEPGKKYGINLSTRDVMYLHGGSVYFKPALENLVYKIDADRKKTLAWKLDCSGKDVDVSANEIDPAKRFKSIAVQQVFESDRYFFVLYVLKNESFVGLYDKQKKSFSNVIIKDDLAAGFDFTPPGTGLGNQLANARMVGYLSKGKRYSKALLPERKKELDELINRLDEEDNPVMVVVTLK</sequence>
<evidence type="ECO:0000256" key="1">
    <source>
        <dbReference type="SAM" id="SignalP"/>
    </source>
</evidence>
<evidence type="ECO:0000313" key="4">
    <source>
        <dbReference type="Proteomes" id="UP000501467"/>
    </source>
</evidence>
<dbReference type="Gene3D" id="2.120.10.30">
    <property type="entry name" value="TolB, C-terminal domain"/>
    <property type="match status" value="1"/>
</dbReference>
<accession>A0A0I9S9Y0</accession>
<dbReference type="AlphaFoldDB" id="A0A0I9S9Y0"/>
<feature type="chain" id="PRO_5015040567" evidence="1">
    <location>
        <begin position="25"/>
        <end position="376"/>
    </location>
</feature>